<keyword evidence="3" id="KW-1185">Reference proteome</keyword>
<protein>
    <submittedName>
        <fullName evidence="2">EAL domain-containing protein</fullName>
    </submittedName>
</protein>
<reference evidence="2 3" key="1">
    <citation type="submission" date="2020-12" db="EMBL/GenBank/DDBJ databases">
        <title>Sphingomonas sp.</title>
        <authorList>
            <person name="Kim M.K."/>
        </authorList>
    </citation>
    <scope>NUCLEOTIDE SEQUENCE [LARGE SCALE GENOMIC DNA]</scope>
    <source>
        <strain evidence="2 3">BT552</strain>
    </source>
</reference>
<dbReference type="SUPFAM" id="SSF141868">
    <property type="entry name" value="EAL domain-like"/>
    <property type="match status" value="1"/>
</dbReference>
<name>A0ABS2D4R3_9SPHN</name>
<dbReference type="SMART" id="SM00052">
    <property type="entry name" value="EAL"/>
    <property type="match status" value="1"/>
</dbReference>
<dbReference type="Pfam" id="PF00563">
    <property type="entry name" value="EAL"/>
    <property type="match status" value="1"/>
</dbReference>
<organism evidence="2 3">
    <name type="scientific">Sphingomonas longa</name>
    <dbReference type="NCBI Taxonomy" id="2778730"/>
    <lineage>
        <taxon>Bacteria</taxon>
        <taxon>Pseudomonadati</taxon>
        <taxon>Pseudomonadota</taxon>
        <taxon>Alphaproteobacteria</taxon>
        <taxon>Sphingomonadales</taxon>
        <taxon>Sphingomonadaceae</taxon>
        <taxon>Sphingomonas</taxon>
    </lineage>
</organism>
<dbReference type="InterPro" id="IPR043128">
    <property type="entry name" value="Rev_trsase/Diguanyl_cyclase"/>
</dbReference>
<evidence type="ECO:0000313" key="3">
    <source>
        <dbReference type="Proteomes" id="UP000763641"/>
    </source>
</evidence>
<sequence>MLAENIAIRVAELVPDAVIVAAGRDRIEVSLASVQFEAVETIVARLDAAFEAAFDVDGEPYSIELVLGSATLPVTLHDDVRLLDEAERACEAARETRAPVVRHLARGTTPPDRASLGRDLRDAIGKGELFLQYQPKLHLRRQVVSGVEALIRWRHPVRGLVMPGDFIALAEESQDIVDLTVWTIQQVIKDQRVLAARGHDIPVFVNISGVLLSDARFVRRACALIQSSGVKIGFEITETAVIRDPQSAIGHLKRFADIGIVIAIDDYGAGLSSLAYLKQLPASELKIDKLFVTQLTSSNRDPLIVRSTIDLAHAMEMEVVAEGVETASALALLSVMGCDVAQGFLISRPIDLPILLEFLARDQARVFVSAPAKLLNLTTGHRRAS</sequence>
<accession>A0ABS2D4R3</accession>
<dbReference type="PROSITE" id="PS50883">
    <property type="entry name" value="EAL"/>
    <property type="match status" value="1"/>
</dbReference>
<dbReference type="InterPro" id="IPR035919">
    <property type="entry name" value="EAL_sf"/>
</dbReference>
<gene>
    <name evidence="2" type="ORF">ILT43_05940</name>
</gene>
<dbReference type="PANTHER" id="PTHR33121:SF70">
    <property type="entry name" value="SIGNALING PROTEIN YKOW"/>
    <property type="match status" value="1"/>
</dbReference>
<proteinExistence type="predicted"/>
<dbReference type="EMBL" id="JAFEMC010000001">
    <property type="protein sequence ID" value="MBM6575906.1"/>
    <property type="molecule type" value="Genomic_DNA"/>
</dbReference>
<dbReference type="InterPro" id="IPR001633">
    <property type="entry name" value="EAL_dom"/>
</dbReference>
<dbReference type="Proteomes" id="UP000763641">
    <property type="component" value="Unassembled WGS sequence"/>
</dbReference>
<evidence type="ECO:0000313" key="2">
    <source>
        <dbReference type="EMBL" id="MBM6575906.1"/>
    </source>
</evidence>
<comment type="caution">
    <text evidence="2">The sequence shown here is derived from an EMBL/GenBank/DDBJ whole genome shotgun (WGS) entry which is preliminary data.</text>
</comment>
<dbReference type="Gene3D" id="3.30.70.270">
    <property type="match status" value="1"/>
</dbReference>
<feature type="domain" description="EAL" evidence="1">
    <location>
        <begin position="113"/>
        <end position="363"/>
    </location>
</feature>
<dbReference type="Gene3D" id="3.20.20.450">
    <property type="entry name" value="EAL domain"/>
    <property type="match status" value="1"/>
</dbReference>
<dbReference type="InterPro" id="IPR050706">
    <property type="entry name" value="Cyclic-di-GMP_PDE-like"/>
</dbReference>
<dbReference type="CDD" id="cd01948">
    <property type="entry name" value="EAL"/>
    <property type="match status" value="1"/>
</dbReference>
<evidence type="ECO:0000259" key="1">
    <source>
        <dbReference type="PROSITE" id="PS50883"/>
    </source>
</evidence>
<dbReference type="PANTHER" id="PTHR33121">
    <property type="entry name" value="CYCLIC DI-GMP PHOSPHODIESTERASE PDEF"/>
    <property type="match status" value="1"/>
</dbReference>